<dbReference type="AlphaFoldDB" id="A0A822ZPB2"/>
<gene>
    <name evidence="1" type="ORF">HUJ06_016674</name>
</gene>
<keyword evidence="2" id="KW-1185">Reference proteome</keyword>
<protein>
    <submittedName>
        <fullName evidence="1">Uncharacterized protein</fullName>
    </submittedName>
</protein>
<dbReference type="Proteomes" id="UP000607653">
    <property type="component" value="Unassembled WGS sequence"/>
</dbReference>
<name>A0A822ZPB2_NELNU</name>
<reference evidence="1 2" key="1">
    <citation type="journal article" date="2020" name="Mol. Biol. Evol.">
        <title>Distinct Expression and Methylation Patterns for Genes with Different Fates following a Single Whole-Genome Duplication in Flowering Plants.</title>
        <authorList>
            <person name="Shi T."/>
            <person name="Rahmani R.S."/>
            <person name="Gugger P.F."/>
            <person name="Wang M."/>
            <person name="Li H."/>
            <person name="Zhang Y."/>
            <person name="Li Z."/>
            <person name="Wang Q."/>
            <person name="Van de Peer Y."/>
            <person name="Marchal K."/>
            <person name="Chen J."/>
        </authorList>
    </citation>
    <scope>NUCLEOTIDE SEQUENCE [LARGE SCALE GENOMIC DNA]</scope>
    <source>
        <tissue evidence="1">Leaf</tissue>
    </source>
</reference>
<proteinExistence type="predicted"/>
<comment type="caution">
    <text evidence="1">The sequence shown here is derived from an EMBL/GenBank/DDBJ whole genome shotgun (WGS) entry which is preliminary data.</text>
</comment>
<organism evidence="1 2">
    <name type="scientific">Nelumbo nucifera</name>
    <name type="common">Sacred lotus</name>
    <dbReference type="NCBI Taxonomy" id="4432"/>
    <lineage>
        <taxon>Eukaryota</taxon>
        <taxon>Viridiplantae</taxon>
        <taxon>Streptophyta</taxon>
        <taxon>Embryophyta</taxon>
        <taxon>Tracheophyta</taxon>
        <taxon>Spermatophyta</taxon>
        <taxon>Magnoliopsida</taxon>
        <taxon>Proteales</taxon>
        <taxon>Nelumbonaceae</taxon>
        <taxon>Nelumbo</taxon>
    </lineage>
</organism>
<evidence type="ECO:0000313" key="2">
    <source>
        <dbReference type="Proteomes" id="UP000607653"/>
    </source>
</evidence>
<sequence>MPGIQFHPIYHFSSKLIFQCISRSSNPSEQGVQTAGKKLLNACWNTYGTSTSQFIHLITTCESPSTSNLMEYLSQRDNNTTLEEYIEALPELS</sequence>
<dbReference type="EMBL" id="DUZY01000008">
    <property type="protein sequence ID" value="DAD46737.1"/>
    <property type="molecule type" value="Genomic_DNA"/>
</dbReference>
<accession>A0A822ZPB2</accession>
<evidence type="ECO:0000313" key="1">
    <source>
        <dbReference type="EMBL" id="DAD46737.1"/>
    </source>
</evidence>